<evidence type="ECO:0000256" key="16">
    <source>
        <dbReference type="SAM" id="Phobius"/>
    </source>
</evidence>
<keyword evidence="8" id="KW-0418">Kinase</keyword>
<dbReference type="Pfam" id="PF00072">
    <property type="entry name" value="Response_reg"/>
    <property type="match status" value="1"/>
</dbReference>
<dbReference type="Pfam" id="PF02518">
    <property type="entry name" value="HATPase_c"/>
    <property type="match status" value="1"/>
</dbReference>
<feature type="modified residue" description="4-aspartylphosphate" evidence="14">
    <location>
        <position position="1043"/>
    </location>
</feature>
<dbReference type="InterPro" id="IPR036890">
    <property type="entry name" value="HATPase_C_sf"/>
</dbReference>
<keyword evidence="5" id="KW-0808">Transferase</keyword>
<dbReference type="InterPro" id="IPR011006">
    <property type="entry name" value="CheY-like_superfamily"/>
</dbReference>
<protein>
    <recommendedName>
        <fullName evidence="3">histidine kinase</fullName>
        <ecNumber evidence="3">2.7.13.3</ecNumber>
    </recommendedName>
</protein>
<evidence type="ECO:0000256" key="8">
    <source>
        <dbReference type="ARBA" id="ARBA00022777"/>
    </source>
</evidence>
<dbReference type="FunFam" id="1.10.287.130:FF:000004">
    <property type="entry name" value="Ethylene receptor 1"/>
    <property type="match status" value="1"/>
</dbReference>
<evidence type="ECO:0000256" key="5">
    <source>
        <dbReference type="ARBA" id="ARBA00022679"/>
    </source>
</evidence>
<evidence type="ECO:0000313" key="20">
    <source>
        <dbReference type="Proteomes" id="UP000800041"/>
    </source>
</evidence>
<keyword evidence="9" id="KW-0067">ATP-binding</keyword>
<evidence type="ECO:0000256" key="6">
    <source>
        <dbReference type="ARBA" id="ARBA00022692"/>
    </source>
</evidence>
<dbReference type="InterPro" id="IPR003661">
    <property type="entry name" value="HisK_dim/P_dom"/>
</dbReference>
<gene>
    <name evidence="19" type="ORF">K402DRAFT_402724</name>
</gene>
<dbReference type="SUPFAM" id="SSF52172">
    <property type="entry name" value="CheY-like"/>
    <property type="match status" value="1"/>
</dbReference>
<dbReference type="SMART" id="SM00387">
    <property type="entry name" value="HATPase_c"/>
    <property type="match status" value="1"/>
</dbReference>
<evidence type="ECO:0000259" key="18">
    <source>
        <dbReference type="PROSITE" id="PS50110"/>
    </source>
</evidence>
<dbReference type="CDD" id="cd16922">
    <property type="entry name" value="HATPase_EvgS-ArcB-TorS-like"/>
    <property type="match status" value="1"/>
</dbReference>
<sequence length="1166" mass="127807">MRIAIREQLGFLVLISSLIGLAVVTIATWVTNHAFVLDIRASRLSLTASLKAGQLTSNLNLMQSSVRSVTTRVLIQAALLRFYSGNDTAANWVRSQSDLEQALDGGSKNGLLLQAAVFSRSDTGRTGADSILYNATSLNVRDTIRLPIDYPDGSPAFLGQYTPLGFPAWLFPNFTYVSVPMNSTYNQSRAIYEGETLDENSALLLGPYPLNVSFSLVSLTLPIINNTSAIDILGWMTVVLDARLIRDVVDSPEGLDETGSTLLIGPNNRTNHFHDGIMWNANDDHAPDNVDVRFVLPVNNSDTRHPAYRYNGSDPTRTFDYSKFPAVKQCLTINNSAINNAASMVSTRNEEGANVAVGCAMPNTDTVSWIVVVEQTHGEVWKPITRLRNILLACVFGTVGGMLILAFPVAHYSSRPIRRLRDATKGSVEASDFSPDSDDRSLHSSGNGIDGSVDRSVNEMARKEGFFSSVSRWKSAPKQSRAERKEEQRRRAFRIPSKVKDRKHFVQDELTDLTRTFNEMTDELMMQYEKLEERVRQRTFELEMSKKAAEAANESKTLFIANISHELKTPLNGIMGMCAVCMSEDDPTKLKRSLGIIYKSGDLLLNLLTDLLTFSKNQVGQQLSLDEKEFRMRDISSQLLAIFDKQAKEGKIDLRVLWQGVGENDPIDSTPKPEGNEHGPFGTGRIKDMVLWGDQHRILQVVINLVSNSLKFTPPGGSVSLTIRCLGDAERMSIGSRKTSQASRQASGRTSRNRQVSASEISVIPSVHHPPPRNIGTANEINALDKPSGYASYFSSDRDLAPPQGRDLMFEFEVQDTGPGVPAHLQDQIFEPFVQGDLGLSKKYGGTGLGLSICSQLAKLMKGSVGLTSEEGHGSTFTMHIPLRHLSSRADSTASTSFSSKRNSIEGRHSIDGNGNIIDARSINSTHSLPNPSSAAAAVTYESDVNPRLVGLRTPFFAANPPLESPGSQLTAVERVAAEASKRGDKVRVLVAEDNKTNQEVVLRMLKLEDIFDVTVAQDGQEALDMVKASIDAGQPYNLIFMDVQMPNLNGLESTRLIRETGYSAPIVALSAYSEESNIKECIESGMNDFISKPIRRPRLKQVLKTFCSPIPEEPAEGEASAGDTMTKDVQKTDSAKPTDSAPASGRRESKPPPLPRESPPHSPMS</sequence>
<dbReference type="PANTHER" id="PTHR43047:SF72">
    <property type="entry name" value="OSMOSENSING HISTIDINE PROTEIN KINASE SLN1"/>
    <property type="match status" value="1"/>
</dbReference>
<dbReference type="CDD" id="cd17546">
    <property type="entry name" value="REC_hyHK_CKI1_RcsC-like"/>
    <property type="match status" value="1"/>
</dbReference>
<dbReference type="SUPFAM" id="SSF55874">
    <property type="entry name" value="ATPase domain of HSP90 chaperone/DNA topoisomerase II/histidine kinase"/>
    <property type="match status" value="1"/>
</dbReference>
<feature type="compositionally biased region" description="Polar residues" evidence="15">
    <location>
        <begin position="736"/>
        <end position="760"/>
    </location>
</feature>
<dbReference type="SUPFAM" id="SSF47384">
    <property type="entry name" value="Homodimeric domain of signal transducing histidine kinase"/>
    <property type="match status" value="1"/>
</dbReference>
<proteinExistence type="predicted"/>
<organism evidence="19 20">
    <name type="scientific">Aulographum hederae CBS 113979</name>
    <dbReference type="NCBI Taxonomy" id="1176131"/>
    <lineage>
        <taxon>Eukaryota</taxon>
        <taxon>Fungi</taxon>
        <taxon>Dikarya</taxon>
        <taxon>Ascomycota</taxon>
        <taxon>Pezizomycotina</taxon>
        <taxon>Dothideomycetes</taxon>
        <taxon>Pleosporomycetidae</taxon>
        <taxon>Aulographales</taxon>
        <taxon>Aulographaceae</taxon>
    </lineage>
</organism>
<comment type="subcellular location">
    <subcellularLocation>
        <location evidence="2">Membrane</location>
    </subcellularLocation>
</comment>
<evidence type="ECO:0000256" key="12">
    <source>
        <dbReference type="ARBA" id="ARBA00023136"/>
    </source>
</evidence>
<dbReference type="SMART" id="SM00388">
    <property type="entry name" value="HisKA"/>
    <property type="match status" value="1"/>
</dbReference>
<feature type="region of interest" description="Disordered" evidence="15">
    <location>
        <begin position="423"/>
        <end position="455"/>
    </location>
</feature>
<evidence type="ECO:0000256" key="10">
    <source>
        <dbReference type="ARBA" id="ARBA00022989"/>
    </source>
</evidence>
<keyword evidence="6 16" id="KW-0812">Transmembrane</keyword>
<feature type="region of interest" description="Disordered" evidence="15">
    <location>
        <begin position="733"/>
        <end position="774"/>
    </location>
</feature>
<feature type="transmembrane region" description="Helical" evidence="16">
    <location>
        <begin position="390"/>
        <end position="412"/>
    </location>
</feature>
<evidence type="ECO:0000256" key="13">
    <source>
        <dbReference type="ARBA" id="ARBA00023180"/>
    </source>
</evidence>
<dbReference type="Proteomes" id="UP000800041">
    <property type="component" value="Unassembled WGS sequence"/>
</dbReference>
<dbReference type="InterPro" id="IPR005467">
    <property type="entry name" value="His_kinase_dom"/>
</dbReference>
<keyword evidence="20" id="KW-1185">Reference proteome</keyword>
<dbReference type="GO" id="GO:0000155">
    <property type="term" value="F:phosphorelay sensor kinase activity"/>
    <property type="evidence" value="ECO:0007669"/>
    <property type="project" value="InterPro"/>
</dbReference>
<accession>A0A6G1H629</accession>
<evidence type="ECO:0000256" key="14">
    <source>
        <dbReference type="PROSITE-ProRule" id="PRU00169"/>
    </source>
</evidence>
<dbReference type="GO" id="GO:0005886">
    <property type="term" value="C:plasma membrane"/>
    <property type="evidence" value="ECO:0007669"/>
    <property type="project" value="UniProtKB-ARBA"/>
</dbReference>
<feature type="region of interest" description="Disordered" evidence="15">
    <location>
        <begin position="1111"/>
        <end position="1166"/>
    </location>
</feature>
<feature type="compositionally biased region" description="Basic and acidic residues" evidence="15">
    <location>
        <begin position="1126"/>
        <end position="1137"/>
    </location>
</feature>
<keyword evidence="7" id="KW-0547">Nucleotide-binding</keyword>
<evidence type="ECO:0000256" key="7">
    <source>
        <dbReference type="ARBA" id="ARBA00022741"/>
    </source>
</evidence>
<dbReference type="EMBL" id="ML977148">
    <property type="protein sequence ID" value="KAF1988524.1"/>
    <property type="molecule type" value="Genomic_DNA"/>
</dbReference>
<comment type="catalytic activity">
    <reaction evidence="1">
        <text>ATP + protein L-histidine = ADP + protein N-phospho-L-histidine.</text>
        <dbReference type="EC" id="2.7.13.3"/>
    </reaction>
</comment>
<reference evidence="19" key="1">
    <citation type="journal article" date="2020" name="Stud. Mycol.">
        <title>101 Dothideomycetes genomes: a test case for predicting lifestyles and emergence of pathogens.</title>
        <authorList>
            <person name="Haridas S."/>
            <person name="Albert R."/>
            <person name="Binder M."/>
            <person name="Bloem J."/>
            <person name="Labutti K."/>
            <person name="Salamov A."/>
            <person name="Andreopoulos B."/>
            <person name="Baker S."/>
            <person name="Barry K."/>
            <person name="Bills G."/>
            <person name="Bluhm B."/>
            <person name="Cannon C."/>
            <person name="Castanera R."/>
            <person name="Culley D."/>
            <person name="Daum C."/>
            <person name="Ezra D."/>
            <person name="Gonzalez J."/>
            <person name="Henrissat B."/>
            <person name="Kuo A."/>
            <person name="Liang C."/>
            <person name="Lipzen A."/>
            <person name="Lutzoni F."/>
            <person name="Magnuson J."/>
            <person name="Mondo S."/>
            <person name="Nolan M."/>
            <person name="Ohm R."/>
            <person name="Pangilinan J."/>
            <person name="Park H.-J."/>
            <person name="Ramirez L."/>
            <person name="Alfaro M."/>
            <person name="Sun H."/>
            <person name="Tritt A."/>
            <person name="Yoshinaga Y."/>
            <person name="Zwiers L.-H."/>
            <person name="Turgeon B."/>
            <person name="Goodwin S."/>
            <person name="Spatafora J."/>
            <person name="Crous P."/>
            <person name="Grigoriev I."/>
        </authorList>
    </citation>
    <scope>NUCLEOTIDE SEQUENCE</scope>
    <source>
        <strain evidence="19">CBS 113979</strain>
    </source>
</reference>
<feature type="region of interest" description="Disordered" evidence="15">
    <location>
        <begin position="888"/>
        <end position="933"/>
    </location>
</feature>
<evidence type="ECO:0000256" key="3">
    <source>
        <dbReference type="ARBA" id="ARBA00012438"/>
    </source>
</evidence>
<dbReference type="GO" id="GO:0005524">
    <property type="term" value="F:ATP binding"/>
    <property type="evidence" value="ECO:0007669"/>
    <property type="project" value="UniProtKB-KW"/>
</dbReference>
<dbReference type="GO" id="GO:0009927">
    <property type="term" value="F:histidine phosphotransfer kinase activity"/>
    <property type="evidence" value="ECO:0007669"/>
    <property type="project" value="TreeGrafter"/>
</dbReference>
<dbReference type="PRINTS" id="PR00344">
    <property type="entry name" value="BCTRLSENSOR"/>
</dbReference>
<evidence type="ECO:0000259" key="17">
    <source>
        <dbReference type="PROSITE" id="PS50109"/>
    </source>
</evidence>
<evidence type="ECO:0000256" key="2">
    <source>
        <dbReference type="ARBA" id="ARBA00004370"/>
    </source>
</evidence>
<dbReference type="InterPro" id="IPR036097">
    <property type="entry name" value="HisK_dim/P_sf"/>
</dbReference>
<evidence type="ECO:0000256" key="11">
    <source>
        <dbReference type="ARBA" id="ARBA00023012"/>
    </source>
</evidence>
<keyword evidence="13" id="KW-0325">Glycoprotein</keyword>
<evidence type="ECO:0000256" key="1">
    <source>
        <dbReference type="ARBA" id="ARBA00000085"/>
    </source>
</evidence>
<dbReference type="InterPro" id="IPR001789">
    <property type="entry name" value="Sig_transdc_resp-reg_receiver"/>
</dbReference>
<keyword evidence="4 14" id="KW-0597">Phosphoprotein</keyword>
<feature type="compositionally biased region" description="Pro residues" evidence="15">
    <location>
        <begin position="1152"/>
        <end position="1166"/>
    </location>
</feature>
<dbReference type="Gene3D" id="1.10.287.130">
    <property type="match status" value="1"/>
</dbReference>
<dbReference type="CDD" id="cd00082">
    <property type="entry name" value="HisKA"/>
    <property type="match status" value="1"/>
</dbReference>
<dbReference type="EC" id="2.7.13.3" evidence="3"/>
<dbReference type="OrthoDB" id="60033at2759"/>
<keyword evidence="12 16" id="KW-0472">Membrane</keyword>
<name>A0A6G1H629_9PEZI</name>
<dbReference type="FunFam" id="3.40.50.2300:FF:000289">
    <property type="entry name" value="Osmosensing histidine protein kinase SLN1"/>
    <property type="match status" value="1"/>
</dbReference>
<dbReference type="AlphaFoldDB" id="A0A6G1H629"/>
<evidence type="ECO:0000256" key="15">
    <source>
        <dbReference type="SAM" id="MobiDB-lite"/>
    </source>
</evidence>
<dbReference type="GO" id="GO:0007234">
    <property type="term" value="P:osmosensory signaling via phosphorelay pathway"/>
    <property type="evidence" value="ECO:0007669"/>
    <property type="project" value="UniProtKB-ARBA"/>
</dbReference>
<keyword evidence="11" id="KW-0902">Two-component regulatory system</keyword>
<dbReference type="Pfam" id="PF00512">
    <property type="entry name" value="HisKA"/>
    <property type="match status" value="1"/>
</dbReference>
<dbReference type="SMART" id="SM00448">
    <property type="entry name" value="REC"/>
    <property type="match status" value="1"/>
</dbReference>
<dbReference type="Gene3D" id="3.30.565.10">
    <property type="entry name" value="Histidine kinase-like ATPase, C-terminal domain"/>
    <property type="match status" value="1"/>
</dbReference>
<evidence type="ECO:0000256" key="4">
    <source>
        <dbReference type="ARBA" id="ARBA00022553"/>
    </source>
</evidence>
<feature type="compositionally biased region" description="Polar residues" evidence="15">
    <location>
        <begin position="889"/>
        <end position="902"/>
    </location>
</feature>
<keyword evidence="10 16" id="KW-1133">Transmembrane helix</keyword>
<evidence type="ECO:0000313" key="19">
    <source>
        <dbReference type="EMBL" id="KAF1988524.1"/>
    </source>
</evidence>
<dbReference type="InterPro" id="IPR003594">
    <property type="entry name" value="HATPase_dom"/>
</dbReference>
<dbReference type="InterPro" id="IPR004358">
    <property type="entry name" value="Sig_transdc_His_kin-like_C"/>
</dbReference>
<dbReference type="PROSITE" id="PS50109">
    <property type="entry name" value="HIS_KIN"/>
    <property type="match status" value="1"/>
</dbReference>
<feature type="domain" description="Response regulatory" evidence="18">
    <location>
        <begin position="988"/>
        <end position="1108"/>
    </location>
</feature>
<dbReference type="PANTHER" id="PTHR43047">
    <property type="entry name" value="TWO-COMPONENT HISTIDINE PROTEIN KINASE"/>
    <property type="match status" value="1"/>
</dbReference>
<evidence type="ECO:0000256" key="9">
    <source>
        <dbReference type="ARBA" id="ARBA00022840"/>
    </source>
</evidence>
<dbReference type="Gene3D" id="3.40.50.2300">
    <property type="match status" value="1"/>
</dbReference>
<dbReference type="PROSITE" id="PS50110">
    <property type="entry name" value="RESPONSE_REGULATORY"/>
    <property type="match status" value="1"/>
</dbReference>
<feature type="compositionally biased region" description="Polar residues" evidence="15">
    <location>
        <begin position="922"/>
        <end position="933"/>
    </location>
</feature>
<feature type="domain" description="Histidine kinase" evidence="17">
    <location>
        <begin position="562"/>
        <end position="885"/>
    </location>
</feature>
<feature type="transmembrane region" description="Helical" evidence="16">
    <location>
        <begin position="9"/>
        <end position="30"/>
    </location>
</feature>